<dbReference type="InterPro" id="IPR036388">
    <property type="entry name" value="WH-like_DNA-bd_sf"/>
</dbReference>
<protein>
    <submittedName>
        <fullName evidence="5">GntR family transcriptional regulator</fullName>
    </submittedName>
</protein>
<dbReference type="Pfam" id="PF07729">
    <property type="entry name" value="FCD"/>
    <property type="match status" value="1"/>
</dbReference>
<dbReference type="SUPFAM" id="SSF46785">
    <property type="entry name" value="Winged helix' DNA-binding domain"/>
    <property type="match status" value="1"/>
</dbReference>
<evidence type="ECO:0000313" key="5">
    <source>
        <dbReference type="EMBL" id="MBR0577447.1"/>
    </source>
</evidence>
<dbReference type="Gene3D" id="1.10.10.10">
    <property type="entry name" value="Winged helix-like DNA-binding domain superfamily/Winged helix DNA-binding domain"/>
    <property type="match status" value="1"/>
</dbReference>
<dbReference type="PROSITE" id="PS50949">
    <property type="entry name" value="HTH_GNTR"/>
    <property type="match status" value="1"/>
</dbReference>
<keyword evidence="2" id="KW-0238">DNA-binding</keyword>
<name>A0A941CRM7_9CLOT</name>
<reference evidence="5" key="1">
    <citation type="submission" date="2021-04" db="EMBL/GenBank/DDBJ databases">
        <title>Proteiniclasticum sedimins sp. nov., an obligate anaerobic bacterium isolated from anaerobic sludge.</title>
        <authorList>
            <person name="Liu J."/>
        </authorList>
    </citation>
    <scope>NUCLEOTIDE SEQUENCE</scope>
    <source>
        <strain evidence="5">BAD-10</strain>
    </source>
</reference>
<dbReference type="SMART" id="SM00895">
    <property type="entry name" value="FCD"/>
    <property type="match status" value="1"/>
</dbReference>
<gene>
    <name evidence="5" type="ORF">KCG48_14135</name>
</gene>
<evidence type="ECO:0000256" key="1">
    <source>
        <dbReference type="ARBA" id="ARBA00023015"/>
    </source>
</evidence>
<proteinExistence type="predicted"/>
<evidence type="ECO:0000259" key="4">
    <source>
        <dbReference type="PROSITE" id="PS50949"/>
    </source>
</evidence>
<dbReference type="AlphaFoldDB" id="A0A941CRM7"/>
<dbReference type="InterPro" id="IPR036390">
    <property type="entry name" value="WH_DNA-bd_sf"/>
</dbReference>
<dbReference type="PANTHER" id="PTHR43537:SF45">
    <property type="entry name" value="GNTR FAMILY REGULATORY PROTEIN"/>
    <property type="match status" value="1"/>
</dbReference>
<dbReference type="InterPro" id="IPR008920">
    <property type="entry name" value="TF_FadR/GntR_C"/>
</dbReference>
<evidence type="ECO:0000256" key="2">
    <source>
        <dbReference type="ARBA" id="ARBA00023125"/>
    </source>
</evidence>
<dbReference type="Pfam" id="PF00392">
    <property type="entry name" value="GntR"/>
    <property type="match status" value="1"/>
</dbReference>
<dbReference type="Gene3D" id="1.20.120.530">
    <property type="entry name" value="GntR ligand-binding domain-like"/>
    <property type="match status" value="1"/>
</dbReference>
<organism evidence="5 6">
    <name type="scientific">Proteiniclasticum sediminis</name>
    <dbReference type="NCBI Taxonomy" id="2804028"/>
    <lineage>
        <taxon>Bacteria</taxon>
        <taxon>Bacillati</taxon>
        <taxon>Bacillota</taxon>
        <taxon>Clostridia</taxon>
        <taxon>Eubacteriales</taxon>
        <taxon>Clostridiaceae</taxon>
        <taxon>Proteiniclasticum</taxon>
    </lineage>
</organism>
<comment type="caution">
    <text evidence="5">The sequence shown here is derived from an EMBL/GenBank/DDBJ whole genome shotgun (WGS) entry which is preliminary data.</text>
</comment>
<dbReference type="GO" id="GO:0003677">
    <property type="term" value="F:DNA binding"/>
    <property type="evidence" value="ECO:0007669"/>
    <property type="project" value="UniProtKB-KW"/>
</dbReference>
<dbReference type="InterPro" id="IPR011711">
    <property type="entry name" value="GntR_C"/>
</dbReference>
<keyword evidence="1" id="KW-0805">Transcription regulation</keyword>
<accession>A0A941CRM7</accession>
<dbReference type="InterPro" id="IPR000524">
    <property type="entry name" value="Tscrpt_reg_HTH_GntR"/>
</dbReference>
<keyword evidence="6" id="KW-1185">Reference proteome</keyword>
<dbReference type="SUPFAM" id="SSF48008">
    <property type="entry name" value="GntR ligand-binding domain-like"/>
    <property type="match status" value="1"/>
</dbReference>
<dbReference type="PANTHER" id="PTHR43537">
    <property type="entry name" value="TRANSCRIPTIONAL REGULATOR, GNTR FAMILY"/>
    <property type="match status" value="1"/>
</dbReference>
<sequence length="228" mass="25817">MKNLKPIKLVPAREMVAIRLREAIMLRELKEGDLITLEGIASQLDVSITPVREAFQILEGELLIKRRPNKSALVLGISRKNLQDHYETRAVLESEAAAMAAKSGADISDIVELHQHTEKLLNEGVVEEYSNSNHAFHLGIWEAAGNDKIKAILTSLWNGLSMDVGITEMEYAKLSHREHTGILQAILDRDPEKARALMNEHIYRSYKNILTRFNVEENKQNEEEKNGQ</sequence>
<feature type="domain" description="HTH gntR-type" evidence="4">
    <location>
        <begin position="10"/>
        <end position="77"/>
    </location>
</feature>
<dbReference type="Proteomes" id="UP000675379">
    <property type="component" value="Unassembled WGS sequence"/>
</dbReference>
<evidence type="ECO:0000313" key="6">
    <source>
        <dbReference type="Proteomes" id="UP000675379"/>
    </source>
</evidence>
<dbReference type="GO" id="GO:0003700">
    <property type="term" value="F:DNA-binding transcription factor activity"/>
    <property type="evidence" value="ECO:0007669"/>
    <property type="project" value="InterPro"/>
</dbReference>
<dbReference type="EMBL" id="JAGSCS010000036">
    <property type="protein sequence ID" value="MBR0577447.1"/>
    <property type="molecule type" value="Genomic_DNA"/>
</dbReference>
<evidence type="ECO:0000256" key="3">
    <source>
        <dbReference type="ARBA" id="ARBA00023163"/>
    </source>
</evidence>
<dbReference type="SMART" id="SM00345">
    <property type="entry name" value="HTH_GNTR"/>
    <property type="match status" value="1"/>
</dbReference>
<keyword evidence="3" id="KW-0804">Transcription</keyword>
<dbReference type="RefSeq" id="WP_211802839.1">
    <property type="nucleotide sequence ID" value="NZ_JAGSCS010000036.1"/>
</dbReference>